<feature type="transmembrane region" description="Helical" evidence="2">
    <location>
        <begin position="5"/>
        <end position="25"/>
    </location>
</feature>
<dbReference type="EMBL" id="AP018929">
    <property type="protein sequence ID" value="BBG23457.1"/>
    <property type="molecule type" value="Genomic_DNA"/>
</dbReference>
<keyword evidence="2" id="KW-0472">Membrane</keyword>
<keyword evidence="2" id="KW-1133">Transmembrane helix</keyword>
<keyword evidence="5" id="KW-1185">Reference proteome</keyword>
<dbReference type="Proteomes" id="UP000322983">
    <property type="component" value="Chromosome"/>
</dbReference>
<evidence type="ECO:0000313" key="4">
    <source>
        <dbReference type="EMBL" id="BBG26209.1"/>
    </source>
</evidence>
<dbReference type="AlphaFoldDB" id="A0A510DTH5"/>
<keyword evidence="2" id="KW-0812">Transmembrane</keyword>
<dbReference type="GeneID" id="41717127"/>
<evidence type="ECO:0000313" key="3">
    <source>
        <dbReference type="EMBL" id="BBG23457.1"/>
    </source>
</evidence>
<reference evidence="6" key="1">
    <citation type="submission" date="2018-09" db="EMBL/GenBank/DDBJ databases">
        <title>Complete Genome Sequencing of Sulfolobus sp. JCM 16834.</title>
        <authorList>
            <person name="Kato S."/>
            <person name="Itoh T."/>
            <person name="Ohkuma M."/>
        </authorList>
    </citation>
    <scope>NUCLEOTIDE SEQUENCE [LARGE SCALE GENOMIC DNA]</scope>
    <source>
        <strain evidence="6">IC-007</strain>
    </source>
</reference>
<feature type="region of interest" description="Disordered" evidence="1">
    <location>
        <begin position="30"/>
        <end position="73"/>
    </location>
</feature>
<evidence type="ECO:0000313" key="5">
    <source>
        <dbReference type="Proteomes" id="UP000322983"/>
    </source>
</evidence>
<evidence type="ECO:0000313" key="6">
    <source>
        <dbReference type="Proteomes" id="UP000325030"/>
    </source>
</evidence>
<proteinExistence type="predicted"/>
<organism evidence="3 5">
    <name type="scientific">Sulfuracidifex tepidarius</name>
    <dbReference type="NCBI Taxonomy" id="1294262"/>
    <lineage>
        <taxon>Archaea</taxon>
        <taxon>Thermoproteota</taxon>
        <taxon>Thermoprotei</taxon>
        <taxon>Sulfolobales</taxon>
        <taxon>Sulfolobaceae</taxon>
        <taxon>Sulfuracidifex</taxon>
    </lineage>
</organism>
<name>A0A510DTH5_9CREN</name>
<dbReference type="EMBL" id="AP018930">
    <property type="protein sequence ID" value="BBG26209.1"/>
    <property type="molecule type" value="Genomic_DNA"/>
</dbReference>
<evidence type="ECO:0000256" key="2">
    <source>
        <dbReference type="SAM" id="Phobius"/>
    </source>
</evidence>
<dbReference type="OrthoDB" id="385077at2157"/>
<protein>
    <submittedName>
        <fullName evidence="3">Uncharacterized protein</fullName>
    </submittedName>
</protein>
<dbReference type="RefSeq" id="WP_054846730.1">
    <property type="nucleotide sequence ID" value="NZ_AP018929.1"/>
</dbReference>
<sequence>MKTSLIAGIVVIVIIIAAAAGFMLYHPSSTSSTTSSPSTVSVSSTTSSSTSISISSTSTSTMVTNTTPTPVPSQTQKFSIDGLFSPSNATQATGVSNYQVVSYVEVQNLNTLMTNLMKSGSSGMGFQPSTSNYLAQFKYFLNYSSPMYIEVLAHNSSSYVTVIAFNYNTSGKGVYVAQAISTVLGLYLNHSSTGSYNGLQYVYGVYEHNGSTSLPRNMTASYNVTIGVAYGYTHNGRAFAVITYGLPNDSSSAFNTLKIVSMRASGQIPSPPMDLVNTVFPRIEYGYINTSFLEDMVNNTYLNQTFSKDNIHFNSSLLTSLKYVNVTSVSEGVYAQFTSPKSFNMVALVLENTTNGTELTHLLDVMSQNTGNATVYFNGTKDGARMLVLFYPHLNVTEATAVYGNYEIMAVYYSKVDQGAYLISLLEDEISLIS</sequence>
<accession>A0A510DTH5</accession>
<dbReference type="Proteomes" id="UP000325030">
    <property type="component" value="Chromosome"/>
</dbReference>
<dbReference type="KEGG" id="step:IC006_0741"/>
<gene>
    <name evidence="3" type="ORF">IC006_0741</name>
    <name evidence="4" type="ORF">IC007_0714</name>
</gene>
<reference evidence="3 5" key="2">
    <citation type="journal article" date="2020" name="Int. J. Syst. Evol. Microbiol.">
        <title>Sulfuracidifex tepidarius gen. nov., sp. nov. and transfer of Sulfolobus metallicus Huber and Stetter 1992 to the genus Sulfuracidifex as Sulfuracidifex metallicus comb. nov.</title>
        <authorList>
            <person name="Itoh T."/>
            <person name="Miura T."/>
            <person name="Sakai H.D."/>
            <person name="Kato S."/>
            <person name="Ohkuma M."/>
            <person name="Takashina T."/>
        </authorList>
    </citation>
    <scope>NUCLEOTIDE SEQUENCE [LARGE SCALE GENOMIC DNA]</scope>
    <source>
        <strain evidence="3 5">IC-006</strain>
        <strain evidence="4">IC-007</strain>
    </source>
</reference>
<accession>A0A510E138</accession>
<evidence type="ECO:0000256" key="1">
    <source>
        <dbReference type="SAM" id="MobiDB-lite"/>
    </source>
</evidence>
<feature type="compositionally biased region" description="Low complexity" evidence="1">
    <location>
        <begin position="30"/>
        <end position="68"/>
    </location>
</feature>